<dbReference type="PANTHER" id="PTHR31361">
    <property type="entry name" value="BETA-GLUCAN SYNTHESIS-ASSOCIATED PROTEIN KRE6-RELATED"/>
    <property type="match status" value="1"/>
</dbReference>
<comment type="similarity">
    <text evidence="2">Belongs to the SKN1/KRE6 family.</text>
</comment>
<keyword evidence="9" id="KW-0961">Cell wall biogenesis/degradation</keyword>
<dbReference type="GO" id="GO:0005886">
    <property type="term" value="C:plasma membrane"/>
    <property type="evidence" value="ECO:0007669"/>
    <property type="project" value="TreeGrafter"/>
</dbReference>
<dbReference type="PROSITE" id="PS00022">
    <property type="entry name" value="EGF_1"/>
    <property type="match status" value="1"/>
</dbReference>
<dbReference type="GO" id="GO:0005789">
    <property type="term" value="C:endoplasmic reticulum membrane"/>
    <property type="evidence" value="ECO:0007669"/>
    <property type="project" value="TreeGrafter"/>
</dbReference>
<evidence type="ECO:0000256" key="3">
    <source>
        <dbReference type="ARBA" id="ARBA00022692"/>
    </source>
</evidence>
<evidence type="ECO:0000256" key="9">
    <source>
        <dbReference type="ARBA" id="ARBA00023316"/>
    </source>
</evidence>
<keyword evidence="5" id="KW-1133">Transmembrane helix</keyword>
<dbReference type="GO" id="GO:0006078">
    <property type="term" value="P:(1-&gt;6)-beta-D-glucan biosynthetic process"/>
    <property type="evidence" value="ECO:0007669"/>
    <property type="project" value="TreeGrafter"/>
</dbReference>
<dbReference type="Proteomes" id="UP000836788">
    <property type="component" value="Chromosome 7"/>
</dbReference>
<dbReference type="PROSITE" id="PS51762">
    <property type="entry name" value="GH16_2"/>
    <property type="match status" value="1"/>
</dbReference>
<dbReference type="Gene3D" id="2.10.25.10">
    <property type="entry name" value="Laminin"/>
    <property type="match status" value="1"/>
</dbReference>
<dbReference type="InterPro" id="IPR013320">
    <property type="entry name" value="ConA-like_dom_sf"/>
</dbReference>
<gene>
    <name evidence="13" type="ORF">PTTT1_LOCUS49510</name>
</gene>
<proteinExistence type="inferred from homology"/>
<dbReference type="Gene3D" id="2.60.120.200">
    <property type="match status" value="1"/>
</dbReference>
<reference evidence="13" key="1">
    <citation type="submission" date="2022-02" db="EMBL/GenBank/DDBJ databases">
        <authorList>
            <person name="Giguere J D."/>
        </authorList>
    </citation>
    <scope>NUCLEOTIDE SEQUENCE</scope>
    <source>
        <strain evidence="13">CCAP 1055/1</strain>
    </source>
</reference>
<name>A0A8J9X6W1_PHATR</name>
<dbReference type="Pfam" id="PF25820">
    <property type="entry name" value="DUF7949"/>
    <property type="match status" value="1"/>
</dbReference>
<dbReference type="InterPro" id="IPR057709">
    <property type="entry name" value="DUF7949"/>
</dbReference>
<dbReference type="GO" id="GO:0015926">
    <property type="term" value="F:glucosidase activity"/>
    <property type="evidence" value="ECO:0007669"/>
    <property type="project" value="TreeGrafter"/>
</dbReference>
<organism evidence="13">
    <name type="scientific">Phaeodactylum tricornutum</name>
    <name type="common">Diatom</name>
    <dbReference type="NCBI Taxonomy" id="2850"/>
    <lineage>
        <taxon>Eukaryota</taxon>
        <taxon>Sar</taxon>
        <taxon>Stramenopiles</taxon>
        <taxon>Ochrophyta</taxon>
        <taxon>Bacillariophyta</taxon>
        <taxon>Bacillariophyceae</taxon>
        <taxon>Bacillariophycidae</taxon>
        <taxon>Naviculales</taxon>
        <taxon>Phaeodactylaceae</taxon>
        <taxon>Phaeodactylum</taxon>
    </lineage>
</organism>
<dbReference type="SUPFAM" id="SSF49899">
    <property type="entry name" value="Concanavalin A-like lectins/glucanases"/>
    <property type="match status" value="1"/>
</dbReference>
<dbReference type="PANTHER" id="PTHR31361:SF1">
    <property type="entry name" value="BETA-GLUCAN SYNTHESIS-ASSOCIATED PROTEIN KRE6-RELATED"/>
    <property type="match status" value="1"/>
</dbReference>
<protein>
    <recommendedName>
        <fullName evidence="12">GH16 domain-containing protein</fullName>
    </recommendedName>
</protein>
<evidence type="ECO:0000256" key="7">
    <source>
        <dbReference type="ARBA" id="ARBA00023157"/>
    </source>
</evidence>
<sequence length="669" mass="75384">MGQFFAQRTLIRLWRFLVCFILNVLFFPPLAASNWIDPDTPLEARTTQPLDVKIPYTPKPPKKPSPATRRKKTVSPAPTSTPSPSLSPTPAPTEFPTFTPRTFELVFSDEFNTAHRTFEDGSDPRWTAMNKNDYTNDALHYYSPDNVRVNEEGELVIHTEAADTDVVGFDDVNRKRTHVTKHFRSAMLQSWNKFCFTGGIIEAEVILPGQSNVGGLWPAFWLLGNLARHTYVGSSQHIWPWSSVNCTQKSGYAQAISGCDRVAHYGLATQLGRGAPEMDIFEVQPGNLHANQGTFLKMPVGQPFMSSSFQVAPGRASNRPGPGEWPGPGQWYEGLMGGRNTSLNILFYGNYNSFLNDVNPARQDYWSDAISYNRQLNADHFQKPHRYRMEWDVPTESSDGYLNWFLDDELVLAIDGTGIKKAGLGSEISSEPSYIILNTAVSKQWGFPEQCPATCPCDVFDCHSTEWSELCGFSEGFCDMLLKNKAPEYKVNWIRVYQDPNRPEQKVGCSTPERPTRRWIDAHADMYKTEEDSQPLKGIATGLGSCNPMDDSERPEACGGSQRGRCTQGRVCECVSGWTGPHCLSRRGFDSVLYDQPDKIKDVGFVPPKIAPRVLIVGLATLTVCVLAAMQWKQRFDGWQPIPEIEWKKYEERRITNGRYRLFQHSRSA</sequence>
<evidence type="ECO:0000256" key="1">
    <source>
        <dbReference type="ARBA" id="ARBA00004606"/>
    </source>
</evidence>
<dbReference type="PROSITE" id="PS01186">
    <property type="entry name" value="EGF_2"/>
    <property type="match status" value="1"/>
</dbReference>
<dbReference type="AlphaFoldDB" id="A0A8J9X6W1"/>
<feature type="region of interest" description="Disordered" evidence="10">
    <location>
        <begin position="46"/>
        <end position="94"/>
    </location>
</feature>
<evidence type="ECO:0000256" key="11">
    <source>
        <dbReference type="SAM" id="SignalP"/>
    </source>
</evidence>
<keyword evidence="11" id="KW-0732">Signal</keyword>
<dbReference type="EMBL" id="OU594948">
    <property type="protein sequence ID" value="CAG9292786.1"/>
    <property type="molecule type" value="Genomic_DNA"/>
</dbReference>
<comment type="subcellular location">
    <subcellularLocation>
        <location evidence="1">Membrane</location>
        <topology evidence="1">Single-pass type II membrane protein</topology>
    </subcellularLocation>
</comment>
<evidence type="ECO:0000256" key="10">
    <source>
        <dbReference type="SAM" id="MobiDB-lite"/>
    </source>
</evidence>
<evidence type="ECO:0000256" key="6">
    <source>
        <dbReference type="ARBA" id="ARBA00023136"/>
    </source>
</evidence>
<keyword evidence="4" id="KW-0735">Signal-anchor</keyword>
<feature type="chain" id="PRO_5035471533" description="GH16 domain-containing protein" evidence="11">
    <location>
        <begin position="33"/>
        <end position="669"/>
    </location>
</feature>
<dbReference type="InterPro" id="IPR005629">
    <property type="entry name" value="Skn1/Kre6/Sbg1"/>
</dbReference>
<accession>A0A8J9X6W1</accession>
<dbReference type="InterPro" id="IPR000742">
    <property type="entry name" value="EGF"/>
</dbReference>
<dbReference type="Pfam" id="PF03935">
    <property type="entry name" value="SKN1_KRE6_Sbg1"/>
    <property type="match status" value="1"/>
</dbReference>
<dbReference type="GO" id="GO:0071555">
    <property type="term" value="P:cell wall organization"/>
    <property type="evidence" value="ECO:0007669"/>
    <property type="project" value="UniProtKB-KW"/>
</dbReference>
<evidence type="ECO:0000259" key="12">
    <source>
        <dbReference type="PROSITE" id="PS51762"/>
    </source>
</evidence>
<evidence type="ECO:0000256" key="2">
    <source>
        <dbReference type="ARBA" id="ARBA00010962"/>
    </source>
</evidence>
<evidence type="ECO:0000256" key="4">
    <source>
        <dbReference type="ARBA" id="ARBA00022968"/>
    </source>
</evidence>
<feature type="signal peptide" evidence="11">
    <location>
        <begin position="1"/>
        <end position="32"/>
    </location>
</feature>
<keyword evidence="3" id="KW-0812">Transmembrane</keyword>
<evidence type="ECO:0000313" key="13">
    <source>
        <dbReference type="EMBL" id="CAG9292786.1"/>
    </source>
</evidence>
<feature type="domain" description="GH16" evidence="12">
    <location>
        <begin position="82"/>
        <end position="502"/>
    </location>
</feature>
<keyword evidence="7" id="KW-1015">Disulfide bond</keyword>
<dbReference type="InterPro" id="IPR000757">
    <property type="entry name" value="Beta-glucanase-like"/>
</dbReference>
<keyword evidence="6" id="KW-0472">Membrane</keyword>
<keyword evidence="8" id="KW-0325">Glycoprotein</keyword>
<evidence type="ECO:0000256" key="8">
    <source>
        <dbReference type="ARBA" id="ARBA00023180"/>
    </source>
</evidence>
<evidence type="ECO:0000256" key="5">
    <source>
        <dbReference type="ARBA" id="ARBA00022989"/>
    </source>
</evidence>
<feature type="compositionally biased region" description="Pro residues" evidence="10">
    <location>
        <begin position="79"/>
        <end position="93"/>
    </location>
</feature>